<dbReference type="SMART" id="SM00530">
    <property type="entry name" value="HTH_XRE"/>
    <property type="match status" value="1"/>
</dbReference>
<evidence type="ECO:0000256" key="3">
    <source>
        <dbReference type="ARBA" id="ARBA00022741"/>
    </source>
</evidence>
<dbReference type="EC" id="2.7.1.71" evidence="7"/>
<comment type="similarity">
    <text evidence="7">Belongs to the shikimate kinase family.</text>
</comment>
<dbReference type="GO" id="GO:0005524">
    <property type="term" value="F:ATP binding"/>
    <property type="evidence" value="ECO:0007669"/>
    <property type="project" value="UniProtKB-UniRule"/>
</dbReference>
<feature type="binding site" evidence="7">
    <location>
        <position position="258"/>
    </location>
    <ligand>
        <name>ATP</name>
        <dbReference type="ChEBI" id="CHEBI:30616"/>
    </ligand>
</feature>
<keyword evidence="5 7" id="KW-0067">ATP-binding</keyword>
<dbReference type="UniPathway" id="UPA00053">
    <property type="reaction ID" value="UER00088"/>
</dbReference>
<keyword evidence="3 7" id="KW-0547">Nucleotide-binding</keyword>
<keyword evidence="11" id="KW-1185">Reference proteome</keyword>
<feature type="domain" description="HTH cro/C1-type" evidence="9">
    <location>
        <begin position="36"/>
        <end position="90"/>
    </location>
</feature>
<evidence type="ECO:0000256" key="1">
    <source>
        <dbReference type="ARBA" id="ARBA00022605"/>
    </source>
</evidence>
<dbReference type="RefSeq" id="WP_177138665.1">
    <property type="nucleotide sequence ID" value="NZ_VYGV01000026.1"/>
</dbReference>
<dbReference type="InterPro" id="IPR000623">
    <property type="entry name" value="Shikimate_kinase/TSH1"/>
</dbReference>
<dbReference type="SUPFAM" id="SSF47413">
    <property type="entry name" value="lambda repressor-like DNA-binding domains"/>
    <property type="match status" value="1"/>
</dbReference>
<proteinExistence type="inferred from homology"/>
<feature type="binding site" evidence="7">
    <location>
        <begin position="150"/>
        <end position="155"/>
    </location>
    <ligand>
        <name>ATP</name>
        <dbReference type="ChEBI" id="CHEBI:30616"/>
    </ligand>
</feature>
<evidence type="ECO:0000256" key="7">
    <source>
        <dbReference type="HAMAP-Rule" id="MF_00109"/>
    </source>
</evidence>
<dbReference type="GO" id="GO:0000287">
    <property type="term" value="F:magnesium ion binding"/>
    <property type="evidence" value="ECO:0007669"/>
    <property type="project" value="UniProtKB-UniRule"/>
</dbReference>
<accession>A0A7Y8H0F3</accession>
<evidence type="ECO:0000313" key="11">
    <source>
        <dbReference type="Proteomes" id="UP000545507"/>
    </source>
</evidence>
<evidence type="ECO:0000313" key="10">
    <source>
        <dbReference type="EMBL" id="NWF48201.1"/>
    </source>
</evidence>
<feature type="binding site" evidence="7">
    <location>
        <position position="154"/>
    </location>
    <ligand>
        <name>Mg(2+)</name>
        <dbReference type="ChEBI" id="CHEBI:18420"/>
    </ligand>
</feature>
<comment type="subcellular location">
    <subcellularLocation>
        <location evidence="7">Cytoplasm</location>
    </subcellularLocation>
</comment>
<dbReference type="GO" id="GO:0009073">
    <property type="term" value="P:aromatic amino acid family biosynthetic process"/>
    <property type="evidence" value="ECO:0007669"/>
    <property type="project" value="UniProtKB-KW"/>
</dbReference>
<dbReference type="GO" id="GO:0009423">
    <property type="term" value="P:chorismate biosynthetic process"/>
    <property type="evidence" value="ECO:0007669"/>
    <property type="project" value="UniProtKB-UniRule"/>
</dbReference>
<keyword evidence="7" id="KW-0479">Metal-binding</keyword>
<dbReference type="Proteomes" id="UP000545507">
    <property type="component" value="Unassembled WGS sequence"/>
</dbReference>
<comment type="caution">
    <text evidence="10">The sequence shown here is derived from an EMBL/GenBank/DDBJ whole genome shotgun (WGS) entry which is preliminary data.</text>
</comment>
<feature type="binding site" evidence="7">
    <location>
        <position position="277"/>
    </location>
    <ligand>
        <name>substrate</name>
    </ligand>
</feature>
<comment type="caution">
    <text evidence="7">Lacks conserved residue(s) required for the propagation of feature annotation.</text>
</comment>
<dbReference type="Pfam" id="PF01202">
    <property type="entry name" value="SKI"/>
    <property type="match status" value="1"/>
</dbReference>
<dbReference type="HAMAP" id="MF_00109">
    <property type="entry name" value="Shikimate_kinase"/>
    <property type="match status" value="1"/>
</dbReference>
<dbReference type="Gene3D" id="3.40.50.300">
    <property type="entry name" value="P-loop containing nucleotide triphosphate hydrolases"/>
    <property type="match status" value="1"/>
</dbReference>
<dbReference type="InterPro" id="IPR010982">
    <property type="entry name" value="Lambda_DNA-bd_dom_sf"/>
</dbReference>
<keyword evidence="4 7" id="KW-0418">Kinase</keyword>
<gene>
    <name evidence="7" type="primary">aroK</name>
    <name evidence="10" type="ORF">F3K02_23530</name>
</gene>
<dbReference type="GO" id="GO:0008652">
    <property type="term" value="P:amino acid biosynthetic process"/>
    <property type="evidence" value="ECO:0007669"/>
    <property type="project" value="UniProtKB-KW"/>
</dbReference>
<keyword evidence="7" id="KW-0460">Magnesium</keyword>
<comment type="catalytic activity">
    <reaction evidence="7">
        <text>shikimate + ATP = 3-phosphoshikimate + ADP + H(+)</text>
        <dbReference type="Rhea" id="RHEA:13121"/>
        <dbReference type="ChEBI" id="CHEBI:15378"/>
        <dbReference type="ChEBI" id="CHEBI:30616"/>
        <dbReference type="ChEBI" id="CHEBI:36208"/>
        <dbReference type="ChEBI" id="CHEBI:145989"/>
        <dbReference type="ChEBI" id="CHEBI:456216"/>
        <dbReference type="EC" id="2.7.1.71"/>
    </reaction>
</comment>
<dbReference type="SUPFAM" id="SSF52540">
    <property type="entry name" value="P-loop containing nucleoside triphosphate hydrolases"/>
    <property type="match status" value="1"/>
</dbReference>
<reference evidence="10 11" key="1">
    <citation type="submission" date="2019-09" db="EMBL/GenBank/DDBJ databases">
        <title>Hydrogenophaga aromatica sp. nov., isolated from a para-xylene-degrading enrichment culture.</title>
        <authorList>
            <person name="Tancsics A."/>
            <person name="Banerjee S."/>
        </authorList>
    </citation>
    <scope>NUCLEOTIDE SEQUENCE [LARGE SCALE GENOMIC DNA]</scope>
    <source>
        <strain evidence="10 11">D2P1</strain>
    </source>
</reference>
<dbReference type="PANTHER" id="PTHR21087:SF16">
    <property type="entry name" value="SHIKIMATE KINASE 1, CHLOROPLASTIC"/>
    <property type="match status" value="1"/>
</dbReference>
<dbReference type="CDD" id="cd00464">
    <property type="entry name" value="SK"/>
    <property type="match status" value="1"/>
</dbReference>
<dbReference type="Gene3D" id="1.10.260.40">
    <property type="entry name" value="lambda repressor-like DNA-binding domains"/>
    <property type="match status" value="1"/>
</dbReference>
<name>A0A7Y8H0F3_9BURK</name>
<comment type="pathway">
    <text evidence="7">Metabolic intermediate biosynthesis; chorismate biosynthesis; chorismate from D-erythrose 4-phosphate and phosphoenolpyruvate: step 5/7.</text>
</comment>
<dbReference type="PROSITE" id="PS50943">
    <property type="entry name" value="HTH_CROC1"/>
    <property type="match status" value="1"/>
</dbReference>
<dbReference type="InterPro" id="IPR001387">
    <property type="entry name" value="Cro/C1-type_HTH"/>
</dbReference>
<organism evidence="10 11">
    <name type="scientific">Hydrogenophaga aromaticivorans</name>
    <dbReference type="NCBI Taxonomy" id="2610898"/>
    <lineage>
        <taxon>Bacteria</taxon>
        <taxon>Pseudomonadati</taxon>
        <taxon>Pseudomonadota</taxon>
        <taxon>Betaproteobacteria</taxon>
        <taxon>Burkholderiales</taxon>
        <taxon>Comamonadaceae</taxon>
        <taxon>Hydrogenophaga</taxon>
    </lineage>
</organism>
<dbReference type="GO" id="GO:0004765">
    <property type="term" value="F:shikimate kinase activity"/>
    <property type="evidence" value="ECO:0007669"/>
    <property type="project" value="UniProtKB-UniRule"/>
</dbReference>
<keyword evidence="7" id="KW-0963">Cytoplasm</keyword>
<feature type="binding site" evidence="7">
    <location>
        <position position="293"/>
    </location>
    <ligand>
        <name>ATP</name>
        <dbReference type="ChEBI" id="CHEBI:30616"/>
    </ligand>
</feature>
<evidence type="ECO:0000256" key="6">
    <source>
        <dbReference type="ARBA" id="ARBA00023141"/>
    </source>
</evidence>
<evidence type="ECO:0000256" key="4">
    <source>
        <dbReference type="ARBA" id="ARBA00022777"/>
    </source>
</evidence>
<feature type="binding site" evidence="7">
    <location>
        <position position="196"/>
    </location>
    <ligand>
        <name>substrate</name>
    </ligand>
</feature>
<dbReference type="GO" id="GO:0005829">
    <property type="term" value="C:cytosol"/>
    <property type="evidence" value="ECO:0007669"/>
    <property type="project" value="TreeGrafter"/>
</dbReference>
<dbReference type="InterPro" id="IPR031322">
    <property type="entry name" value="Shikimate/glucono_kinase"/>
</dbReference>
<dbReference type="CDD" id="cd00093">
    <property type="entry name" value="HTH_XRE"/>
    <property type="match status" value="1"/>
</dbReference>
<dbReference type="InterPro" id="IPR027417">
    <property type="entry name" value="P-loop_NTPase"/>
</dbReference>
<keyword evidence="2 7" id="KW-0808">Transferase</keyword>
<evidence type="ECO:0000259" key="9">
    <source>
        <dbReference type="PROSITE" id="PS50943"/>
    </source>
</evidence>
<feature type="region of interest" description="Disordered" evidence="8">
    <location>
        <begin position="1"/>
        <end position="25"/>
    </location>
</feature>
<keyword evidence="6 7" id="KW-0057">Aromatic amino acid biosynthesis</keyword>
<comment type="function">
    <text evidence="7">Catalyzes the specific phosphorylation of the 3-hydroxyl group of shikimic acid using ATP as a cosubstrate.</text>
</comment>
<dbReference type="PANTHER" id="PTHR21087">
    <property type="entry name" value="SHIKIMATE KINASE"/>
    <property type="match status" value="1"/>
</dbReference>
<feature type="binding site" evidence="7">
    <location>
        <position position="219"/>
    </location>
    <ligand>
        <name>substrate</name>
    </ligand>
</feature>
<evidence type="ECO:0000256" key="8">
    <source>
        <dbReference type="SAM" id="MobiDB-lite"/>
    </source>
</evidence>
<dbReference type="PRINTS" id="PR01100">
    <property type="entry name" value="SHIKIMTKNASE"/>
</dbReference>
<evidence type="ECO:0000256" key="2">
    <source>
        <dbReference type="ARBA" id="ARBA00022679"/>
    </source>
</evidence>
<sequence length="313" mass="34100">MKEPATLDLAPEATPPSAEADEPPRHPFLVALGERVRTLRSRRGMTRKAVALAADVSERHLANLEYGTGNASILVLLQVAQALQCSLTELLGDVTTSSPEWLLIRELLEKRNEADLRRVRVAIGGLLDGHAAPVNDAGRQARIALIGLRGAGKSTLGQRLADDLGYAFIELSREIEKFAGCSINEIHALYGTPAYRRYERRALEEAIQIYPEVVIATPGGLVSDAANFNLLLTHCTTVWLQADPADHMGRVAAQGDMRPMAASREAMEDLKRILAGRSAFYSKADLHFNTSGQSVDDAFDALRTQVREVLGIL</sequence>
<comment type="cofactor">
    <cofactor evidence="7">
        <name>Mg(2+)</name>
        <dbReference type="ChEBI" id="CHEBI:18420"/>
    </cofactor>
    <text evidence="7">Binds 1 Mg(2+) ion per subunit.</text>
</comment>
<dbReference type="EMBL" id="VYGV01000026">
    <property type="protein sequence ID" value="NWF48201.1"/>
    <property type="molecule type" value="Genomic_DNA"/>
</dbReference>
<dbReference type="GO" id="GO:0003677">
    <property type="term" value="F:DNA binding"/>
    <property type="evidence" value="ECO:0007669"/>
    <property type="project" value="InterPro"/>
</dbReference>
<dbReference type="Pfam" id="PF01381">
    <property type="entry name" value="HTH_3"/>
    <property type="match status" value="1"/>
</dbReference>
<dbReference type="AlphaFoldDB" id="A0A7Y8H0F3"/>
<dbReference type="NCBIfam" id="NF006015">
    <property type="entry name" value="PRK08154.1"/>
    <property type="match status" value="1"/>
</dbReference>
<comment type="subunit">
    <text evidence="7">Monomer.</text>
</comment>
<protein>
    <recommendedName>
        <fullName evidence="7">Shikimate kinase</fullName>
        <shortName evidence="7">SK</shortName>
        <ecNumber evidence="7">2.7.1.71</ecNumber>
    </recommendedName>
</protein>
<evidence type="ECO:0000256" key="5">
    <source>
        <dbReference type="ARBA" id="ARBA00022840"/>
    </source>
</evidence>
<keyword evidence="1 7" id="KW-0028">Amino-acid biosynthesis</keyword>